<keyword evidence="1" id="KW-0805">Transcription regulation</keyword>
<dbReference type="Gene3D" id="1.10.10.10">
    <property type="entry name" value="Winged helix-like DNA-binding domain superfamily/Winged helix DNA-binding domain"/>
    <property type="match status" value="1"/>
</dbReference>
<comment type="caution">
    <text evidence="5">The sequence shown here is derived from an EMBL/GenBank/DDBJ whole genome shotgun (WGS) entry which is preliminary data.</text>
</comment>
<proteinExistence type="predicted"/>
<protein>
    <recommendedName>
        <fullName evidence="4">HTH luxR-type domain-containing protein</fullName>
    </recommendedName>
</protein>
<dbReference type="RefSeq" id="WP_121646106.1">
    <property type="nucleotide sequence ID" value="NZ_RCWN01000001.1"/>
</dbReference>
<accession>A0A3L7JFP4</accession>
<evidence type="ECO:0000256" key="3">
    <source>
        <dbReference type="ARBA" id="ARBA00023163"/>
    </source>
</evidence>
<dbReference type="InterPro" id="IPR005143">
    <property type="entry name" value="TF_LuxR_autoind-bd_dom"/>
</dbReference>
<evidence type="ECO:0000313" key="5">
    <source>
        <dbReference type="EMBL" id="RLQ89139.1"/>
    </source>
</evidence>
<keyword evidence="2" id="KW-0238">DNA-binding</keyword>
<dbReference type="SMART" id="SM00421">
    <property type="entry name" value="HTH_LUXR"/>
    <property type="match status" value="1"/>
</dbReference>
<organism evidence="5 6">
    <name type="scientific">Notoacmeibacter ruber</name>
    <dbReference type="NCBI Taxonomy" id="2670375"/>
    <lineage>
        <taxon>Bacteria</taxon>
        <taxon>Pseudomonadati</taxon>
        <taxon>Pseudomonadota</taxon>
        <taxon>Alphaproteobacteria</taxon>
        <taxon>Hyphomicrobiales</taxon>
        <taxon>Notoacmeibacteraceae</taxon>
        <taxon>Notoacmeibacter</taxon>
    </lineage>
</organism>
<dbReference type="InterPro" id="IPR000792">
    <property type="entry name" value="Tscrpt_reg_LuxR_C"/>
</dbReference>
<evidence type="ECO:0000313" key="6">
    <source>
        <dbReference type="Proteomes" id="UP000281094"/>
    </source>
</evidence>
<dbReference type="Proteomes" id="UP000281094">
    <property type="component" value="Unassembled WGS sequence"/>
</dbReference>
<dbReference type="InterPro" id="IPR036693">
    <property type="entry name" value="TF_LuxR_autoind-bd_dom_sf"/>
</dbReference>
<evidence type="ECO:0000259" key="4">
    <source>
        <dbReference type="PROSITE" id="PS50043"/>
    </source>
</evidence>
<dbReference type="PRINTS" id="PR00038">
    <property type="entry name" value="HTHLUXR"/>
</dbReference>
<dbReference type="SUPFAM" id="SSF75516">
    <property type="entry name" value="Pheromone-binding domain of LuxR-like quorum-sensing transcription factors"/>
    <property type="match status" value="1"/>
</dbReference>
<dbReference type="Gene3D" id="3.30.450.80">
    <property type="entry name" value="Transcription factor LuxR-like, autoinducer-binding domain"/>
    <property type="match status" value="1"/>
</dbReference>
<dbReference type="InterPro" id="IPR016032">
    <property type="entry name" value="Sig_transdc_resp-reg_C-effctor"/>
</dbReference>
<evidence type="ECO:0000256" key="1">
    <source>
        <dbReference type="ARBA" id="ARBA00023015"/>
    </source>
</evidence>
<dbReference type="Pfam" id="PF03472">
    <property type="entry name" value="Autoind_bind"/>
    <property type="match status" value="1"/>
</dbReference>
<name>A0A3L7JFP4_9HYPH</name>
<reference evidence="5 6" key="1">
    <citation type="submission" date="2018-10" db="EMBL/GenBank/DDBJ databases">
        <title>Notoacmeibacter sp. M2BS9Y-3-1, whole genome shotgun sequence.</title>
        <authorList>
            <person name="Tuo L."/>
        </authorList>
    </citation>
    <scope>NUCLEOTIDE SEQUENCE [LARGE SCALE GENOMIC DNA]</scope>
    <source>
        <strain evidence="5 6">M2BS9Y-3-1</strain>
    </source>
</reference>
<dbReference type="PANTHER" id="PTHR44688">
    <property type="entry name" value="DNA-BINDING TRANSCRIPTIONAL ACTIVATOR DEVR_DOSR"/>
    <property type="match status" value="1"/>
</dbReference>
<dbReference type="PROSITE" id="PS50043">
    <property type="entry name" value="HTH_LUXR_2"/>
    <property type="match status" value="1"/>
</dbReference>
<feature type="domain" description="HTH luxR-type" evidence="4">
    <location>
        <begin position="183"/>
        <end position="248"/>
    </location>
</feature>
<gene>
    <name evidence="5" type="ORF">D8780_13690</name>
</gene>
<sequence>MHDRKFASHEVLDFYESATDEITAAQTSYDLVKAAKSIVAFFGWKHFIILRLPEKGDDPLSVLTLLTNWPPELIRAYDSHSLTRSSPVFESLRKTTLPVVYDLDLDDENGPCERKRLARELFKSFGHHNGIYIPTVTPTGLRGAVGLAGRREEMTTGESAGLAYMCTQLFERIVRLDADVQKPIGNIPPLTGRELDCIRWTADGKTSAETAEILNTTANTVNHYLTSASNKLRTLNKTHTVAKALRLKLLD</sequence>
<dbReference type="SUPFAM" id="SSF46894">
    <property type="entry name" value="C-terminal effector domain of the bipartite response regulators"/>
    <property type="match status" value="1"/>
</dbReference>
<dbReference type="GO" id="GO:0003677">
    <property type="term" value="F:DNA binding"/>
    <property type="evidence" value="ECO:0007669"/>
    <property type="project" value="UniProtKB-KW"/>
</dbReference>
<dbReference type="CDD" id="cd06170">
    <property type="entry name" value="LuxR_C_like"/>
    <property type="match status" value="1"/>
</dbReference>
<dbReference type="InterPro" id="IPR036388">
    <property type="entry name" value="WH-like_DNA-bd_sf"/>
</dbReference>
<dbReference type="PANTHER" id="PTHR44688:SF16">
    <property type="entry name" value="DNA-BINDING TRANSCRIPTIONAL ACTIVATOR DEVR_DOSR"/>
    <property type="match status" value="1"/>
</dbReference>
<keyword evidence="6" id="KW-1185">Reference proteome</keyword>
<evidence type="ECO:0000256" key="2">
    <source>
        <dbReference type="ARBA" id="ARBA00023125"/>
    </source>
</evidence>
<dbReference type="EMBL" id="RCWN01000001">
    <property type="protein sequence ID" value="RLQ89139.1"/>
    <property type="molecule type" value="Genomic_DNA"/>
</dbReference>
<dbReference type="Pfam" id="PF00196">
    <property type="entry name" value="GerE"/>
    <property type="match status" value="1"/>
</dbReference>
<keyword evidence="3" id="KW-0804">Transcription</keyword>
<dbReference type="GO" id="GO:0006355">
    <property type="term" value="P:regulation of DNA-templated transcription"/>
    <property type="evidence" value="ECO:0007669"/>
    <property type="project" value="InterPro"/>
</dbReference>
<dbReference type="AlphaFoldDB" id="A0A3L7JFP4"/>